<dbReference type="AlphaFoldDB" id="A0AAN7QBA9"/>
<keyword evidence="2" id="KW-1185">Reference proteome</keyword>
<protein>
    <submittedName>
        <fullName evidence="1">Uncharacterized protein</fullName>
    </submittedName>
</protein>
<sequence>MEKEFLNKRSDQYLHYVETQLLKGKTIKDIMSEVKSLEHKLPIKLSHINDRVKLEDYYLDRNKELLIYIDNEIDKGRNLDDILAEIRRTVALSMHKNTEKHL</sequence>
<organism evidence="1 2">
    <name type="scientific">Aquatica leii</name>
    <dbReference type="NCBI Taxonomy" id="1421715"/>
    <lineage>
        <taxon>Eukaryota</taxon>
        <taxon>Metazoa</taxon>
        <taxon>Ecdysozoa</taxon>
        <taxon>Arthropoda</taxon>
        <taxon>Hexapoda</taxon>
        <taxon>Insecta</taxon>
        <taxon>Pterygota</taxon>
        <taxon>Neoptera</taxon>
        <taxon>Endopterygota</taxon>
        <taxon>Coleoptera</taxon>
        <taxon>Polyphaga</taxon>
        <taxon>Elateriformia</taxon>
        <taxon>Elateroidea</taxon>
        <taxon>Lampyridae</taxon>
        <taxon>Luciolinae</taxon>
        <taxon>Aquatica</taxon>
    </lineage>
</organism>
<evidence type="ECO:0000313" key="2">
    <source>
        <dbReference type="Proteomes" id="UP001353858"/>
    </source>
</evidence>
<gene>
    <name evidence="1" type="ORF">RN001_002881</name>
</gene>
<accession>A0AAN7QBA9</accession>
<reference evidence="2" key="1">
    <citation type="submission" date="2023-01" db="EMBL/GenBank/DDBJ databases">
        <title>Key to firefly adult light organ development and bioluminescence: homeobox transcription factors regulate luciferase expression and transportation to peroxisome.</title>
        <authorList>
            <person name="Fu X."/>
        </authorList>
    </citation>
    <scope>NUCLEOTIDE SEQUENCE [LARGE SCALE GENOMIC DNA]</scope>
</reference>
<dbReference type="EMBL" id="JARPUR010000001">
    <property type="protein sequence ID" value="KAK4886610.1"/>
    <property type="molecule type" value="Genomic_DNA"/>
</dbReference>
<evidence type="ECO:0000313" key="1">
    <source>
        <dbReference type="EMBL" id="KAK4886610.1"/>
    </source>
</evidence>
<dbReference type="Proteomes" id="UP001353858">
    <property type="component" value="Unassembled WGS sequence"/>
</dbReference>
<proteinExistence type="predicted"/>
<comment type="caution">
    <text evidence="1">The sequence shown here is derived from an EMBL/GenBank/DDBJ whole genome shotgun (WGS) entry which is preliminary data.</text>
</comment>
<name>A0AAN7QBA9_9COLE</name>